<name>H1VY63_COLHI</name>
<organism evidence="2 3">
    <name type="scientific">Colletotrichum higginsianum (strain IMI 349063)</name>
    <name type="common">Crucifer anthracnose fungus</name>
    <dbReference type="NCBI Taxonomy" id="759273"/>
    <lineage>
        <taxon>Eukaryota</taxon>
        <taxon>Fungi</taxon>
        <taxon>Dikarya</taxon>
        <taxon>Ascomycota</taxon>
        <taxon>Pezizomycotina</taxon>
        <taxon>Sordariomycetes</taxon>
        <taxon>Hypocreomycetidae</taxon>
        <taxon>Glomerellales</taxon>
        <taxon>Glomerellaceae</taxon>
        <taxon>Colletotrichum</taxon>
        <taxon>Colletotrichum destructivum species complex</taxon>
    </lineage>
</organism>
<keyword evidence="1" id="KW-0812">Transmembrane</keyword>
<accession>H1VY63</accession>
<keyword evidence="1" id="KW-1133">Transmembrane helix</keyword>
<gene>
    <name evidence="2" type="ORF">CH063_03527</name>
</gene>
<evidence type="ECO:0000256" key="1">
    <source>
        <dbReference type="SAM" id="Phobius"/>
    </source>
</evidence>
<protein>
    <submittedName>
        <fullName evidence="2">Uncharacterized protein</fullName>
    </submittedName>
</protein>
<proteinExistence type="predicted"/>
<reference evidence="3" key="1">
    <citation type="journal article" date="2012" name="Nat. Genet.">
        <title>Lifestyle transitions in plant pathogenic Colletotrichum fungi deciphered by genome and transcriptome analyses.</title>
        <authorList>
            <person name="O'Connell R.J."/>
            <person name="Thon M.R."/>
            <person name="Hacquard S."/>
            <person name="Amyotte S.G."/>
            <person name="Kleemann J."/>
            <person name="Torres M.F."/>
            <person name="Damm U."/>
            <person name="Buiate E.A."/>
            <person name="Epstein L."/>
            <person name="Alkan N."/>
            <person name="Altmueller J."/>
            <person name="Alvarado-Balderrama L."/>
            <person name="Bauser C.A."/>
            <person name="Becker C."/>
            <person name="Birren B.W."/>
            <person name="Chen Z."/>
            <person name="Choi J."/>
            <person name="Crouch J.A."/>
            <person name="Duvick J.P."/>
            <person name="Farman M.A."/>
            <person name="Gan P."/>
            <person name="Heiman D."/>
            <person name="Henrissat B."/>
            <person name="Howard R.J."/>
            <person name="Kabbage M."/>
            <person name="Koch C."/>
            <person name="Kracher B."/>
            <person name="Kubo Y."/>
            <person name="Law A.D."/>
            <person name="Lebrun M.-H."/>
            <person name="Lee Y.-H."/>
            <person name="Miyara I."/>
            <person name="Moore N."/>
            <person name="Neumann U."/>
            <person name="Nordstroem K."/>
            <person name="Panaccione D.G."/>
            <person name="Panstruga R."/>
            <person name="Place M."/>
            <person name="Proctor R.H."/>
            <person name="Prusky D."/>
            <person name="Rech G."/>
            <person name="Reinhardt R."/>
            <person name="Rollins J.A."/>
            <person name="Rounsley S."/>
            <person name="Schardl C.L."/>
            <person name="Schwartz D.C."/>
            <person name="Shenoy N."/>
            <person name="Shirasu K."/>
            <person name="Sikhakolli U.R."/>
            <person name="Stueber K."/>
            <person name="Sukno S.A."/>
            <person name="Sweigard J.A."/>
            <person name="Takano Y."/>
            <person name="Takahara H."/>
            <person name="Trail F."/>
            <person name="van der Does H.C."/>
            <person name="Voll L.M."/>
            <person name="Will I."/>
            <person name="Young S."/>
            <person name="Zeng Q."/>
            <person name="Zhang J."/>
            <person name="Zhou S."/>
            <person name="Dickman M.B."/>
            <person name="Schulze-Lefert P."/>
            <person name="Ver Loren van Themaat E."/>
            <person name="Ma L.-J."/>
            <person name="Vaillancourt L.J."/>
        </authorList>
    </citation>
    <scope>NUCLEOTIDE SEQUENCE [LARGE SCALE GENOMIC DNA]</scope>
    <source>
        <strain evidence="3">IMI 349063</strain>
    </source>
</reference>
<evidence type="ECO:0000313" key="3">
    <source>
        <dbReference type="Proteomes" id="UP000007174"/>
    </source>
</evidence>
<sequence>MGPRSAQSMIWRWIWGTWSCTILVSVTFHFPLPSFSMTSLRTSSDLSVEGSLDAVVETIRIATLRGASVMAEIATMWYVLRKLISKGNLRNRLIIKDVQPLRGS</sequence>
<dbReference type="Proteomes" id="UP000007174">
    <property type="component" value="Unassembled WGS sequence"/>
</dbReference>
<feature type="transmembrane region" description="Helical" evidence="1">
    <location>
        <begin position="12"/>
        <end position="32"/>
    </location>
</feature>
<dbReference type="EMBL" id="CACQ02007501">
    <property type="protein sequence ID" value="CCF45175.1"/>
    <property type="molecule type" value="Genomic_DNA"/>
</dbReference>
<dbReference type="HOGENOM" id="CLU_2249956_0_0_1"/>
<evidence type="ECO:0000313" key="2">
    <source>
        <dbReference type="EMBL" id="CCF45175.1"/>
    </source>
</evidence>
<keyword evidence="1" id="KW-0472">Membrane</keyword>
<dbReference type="AlphaFoldDB" id="H1VY63"/>